<dbReference type="RefSeq" id="WP_116820935.1">
    <property type="nucleotide sequence ID" value="NZ_CP030926.1"/>
</dbReference>
<dbReference type="InterPro" id="IPR049730">
    <property type="entry name" value="SNF2/RAD54-like_C"/>
</dbReference>
<dbReference type="InterPro" id="IPR027417">
    <property type="entry name" value="P-loop_NTPase"/>
</dbReference>
<dbReference type="InterPro" id="IPR038718">
    <property type="entry name" value="SNF2-like_sf"/>
</dbReference>
<dbReference type="InterPro" id="IPR014001">
    <property type="entry name" value="Helicase_ATP-bd"/>
</dbReference>
<dbReference type="PROSITE" id="PS51194">
    <property type="entry name" value="HELICASE_CTER"/>
    <property type="match status" value="1"/>
</dbReference>
<dbReference type="CDD" id="cd18793">
    <property type="entry name" value="SF2_C_SNF"/>
    <property type="match status" value="1"/>
</dbReference>
<keyword evidence="1" id="KW-0378">Hydrolase</keyword>
<keyword evidence="3" id="KW-0547">Nucleotide-binding</keyword>
<dbReference type="Gene3D" id="3.40.50.300">
    <property type="entry name" value="P-loop containing nucleotide triphosphate hydrolases"/>
    <property type="match status" value="1"/>
</dbReference>
<dbReference type="SUPFAM" id="SSF52540">
    <property type="entry name" value="P-loop containing nucleoside triphosphate hydrolases"/>
    <property type="match status" value="2"/>
</dbReference>
<keyword evidence="3" id="KW-0347">Helicase</keyword>
<dbReference type="InterPro" id="IPR025202">
    <property type="entry name" value="PLD-like_dom"/>
</dbReference>
<keyword evidence="3" id="KW-0067">ATP-binding</keyword>
<accession>A0ABM6XIP3</accession>
<dbReference type="InterPro" id="IPR000330">
    <property type="entry name" value="SNF2_N"/>
</dbReference>
<dbReference type="CDD" id="cd09179">
    <property type="entry name" value="PLDc_N_DEXD_a"/>
    <property type="match status" value="1"/>
</dbReference>
<organism evidence="3 4">
    <name type="scientific">Peribacillus butanolivorans</name>
    <dbReference type="NCBI Taxonomy" id="421767"/>
    <lineage>
        <taxon>Bacteria</taxon>
        <taxon>Bacillati</taxon>
        <taxon>Bacillota</taxon>
        <taxon>Bacilli</taxon>
        <taxon>Bacillales</taxon>
        <taxon>Bacillaceae</taxon>
        <taxon>Peribacillus</taxon>
    </lineage>
</organism>
<gene>
    <name evidence="3" type="ORF">DTO10_06595</name>
</gene>
<name>A0ABM6XIP3_9BACI</name>
<dbReference type="Pfam" id="PF00176">
    <property type="entry name" value="SNF2-rel_dom"/>
    <property type="match status" value="1"/>
</dbReference>
<dbReference type="Gene3D" id="3.40.50.10810">
    <property type="entry name" value="Tandem AAA-ATPase domain"/>
    <property type="match status" value="1"/>
</dbReference>
<dbReference type="SMART" id="SM00490">
    <property type="entry name" value="HELICc"/>
    <property type="match status" value="1"/>
</dbReference>
<feature type="domain" description="Helicase C-terminal" evidence="2">
    <location>
        <begin position="677"/>
        <end position="833"/>
    </location>
</feature>
<dbReference type="Proteomes" id="UP000260457">
    <property type="component" value="Chromosome"/>
</dbReference>
<evidence type="ECO:0000259" key="2">
    <source>
        <dbReference type="PROSITE" id="PS51194"/>
    </source>
</evidence>
<dbReference type="Pfam" id="PF13091">
    <property type="entry name" value="PLDc_2"/>
    <property type="match status" value="1"/>
</dbReference>
<dbReference type="GO" id="GO:0004386">
    <property type="term" value="F:helicase activity"/>
    <property type="evidence" value="ECO:0007669"/>
    <property type="project" value="UniProtKB-KW"/>
</dbReference>
<reference evidence="3 4" key="1">
    <citation type="submission" date="2018-07" db="EMBL/GenBank/DDBJ databases">
        <title>The molecular basis for the intramolecular migration of carboxyl group in the catabolism of para-hydroxybenzoate via gentisate.</title>
        <authorList>
            <person name="Zhao H."/>
            <person name="Xu Y."/>
            <person name="Lin S."/>
            <person name="Spain J.C."/>
            <person name="Zhou N.-Y."/>
        </authorList>
    </citation>
    <scope>NUCLEOTIDE SEQUENCE [LARGE SCALE GENOMIC DNA]</scope>
    <source>
        <strain evidence="3 4">PHB-7a</strain>
    </source>
</reference>
<dbReference type="SMART" id="SM00487">
    <property type="entry name" value="DEXDc"/>
    <property type="match status" value="1"/>
</dbReference>
<evidence type="ECO:0000313" key="3">
    <source>
        <dbReference type="EMBL" id="AXN38133.1"/>
    </source>
</evidence>
<dbReference type="Pfam" id="PF00271">
    <property type="entry name" value="Helicase_C"/>
    <property type="match status" value="1"/>
</dbReference>
<proteinExistence type="predicted"/>
<keyword evidence="4" id="KW-1185">Reference proteome</keyword>
<dbReference type="InterPro" id="IPR001650">
    <property type="entry name" value="Helicase_C-like"/>
</dbReference>
<evidence type="ECO:0000256" key="1">
    <source>
        <dbReference type="ARBA" id="ARBA00022801"/>
    </source>
</evidence>
<evidence type="ECO:0000313" key="4">
    <source>
        <dbReference type="Proteomes" id="UP000260457"/>
    </source>
</evidence>
<protein>
    <submittedName>
        <fullName evidence="3">Helicase SNF2</fullName>
    </submittedName>
</protein>
<dbReference type="PANTHER" id="PTHR10799">
    <property type="entry name" value="SNF2/RAD54 HELICASE FAMILY"/>
    <property type="match status" value="1"/>
</dbReference>
<sequence>MFDQLTLYPSYYTDTSDIVEEFYNPVLSVAKVYDRVSAYFSSKALAAYAKGLSGLINNGGKMRLIVSLEISEDDFESIKRGYALREELKNHITISLEDELTIEEEKNYCNLAHLIANGYVDVKIGFTNTGIFHSKFGLCKDSNGNVIYFTGSNNETEAAIRSNYEAFDITASWLCSDFDIQKLYRAESEFEKLWSSKDSGSIVYVKEINEIIKKKIIQFDRGRVILNIETLTDDALILAYEGDKIVLYDNLKSYKISSRDMAISQRLLPYYDGGYPNFSSDLTYIEMNEVIKILEKYAKRKRFNFIVSKSLKEYLSTVAYFIKERADYGKSIKYYEEELDPIIADRFENFKSVVENELERTLRLKQMWSAFYMYEMKNAANFSVPGAGKTSMIYGAFAYLNSTAIDKVDKLVMLGPKNSFLSWKDEFKSNFADKKTLKFLDVQLTKPSEFEFRFESGDRNLILVNYESLPKYESALLDIIDSRTMLVFDEVHKIKGITSIRAQAAKRVSAKAGYKYVLTGTPIPNTYQDIYNLLNILYDDEYKIFFNFKKNDLKEPSPIMVEKINDKLYPFFWRTTKKELEVPPANEDDLVQVPASNEEQEIINLLYRKYGRSAFHLYIRLIQASANPDLLLKSLDYIEMYGEENNPWKDMDPDAIVFTKEEIDLIKRVPKTSKYYAAIDLAEDLHAEGKQSIIWCMFVDTINKVYQDLRMRGIRAGIIYGSTPQDERDKMIKAFLNKEIEVLVTNPHTLAESVSLHHTCHDAIYLEYSFNLTHMLQSRDRIHRLGLKDTDYTQYYYFILQGNEGERNTIDERIYYRLKEKEKRMVDAIERGVLEPDPEVDLAEILSLFDN</sequence>
<dbReference type="EMBL" id="CP030926">
    <property type="protein sequence ID" value="AXN38133.1"/>
    <property type="molecule type" value="Genomic_DNA"/>
</dbReference>
<dbReference type="Gene3D" id="3.30.870.10">
    <property type="entry name" value="Endonuclease Chain A"/>
    <property type="match status" value="1"/>
</dbReference>